<dbReference type="PANTHER" id="PTHR24421:SF10">
    <property type="entry name" value="NITRATE_NITRITE SENSOR PROTEIN NARQ"/>
    <property type="match status" value="1"/>
</dbReference>
<comment type="caution">
    <text evidence="9">The sequence shown here is derived from an EMBL/GenBank/DDBJ whole genome shotgun (WGS) entry which is preliminary data.</text>
</comment>
<keyword evidence="7" id="KW-0472">Membrane</keyword>
<dbReference type="InterPro" id="IPR011990">
    <property type="entry name" value="TPR-like_helical_dom_sf"/>
</dbReference>
<dbReference type="EC" id="2.7.13.3" evidence="2"/>
<keyword evidence="9" id="KW-0067">ATP-binding</keyword>
<name>A0ABW3JUC5_9FLAO</name>
<dbReference type="Gene3D" id="3.30.565.10">
    <property type="entry name" value="Histidine kinase-like ATPase, C-terminal domain"/>
    <property type="match status" value="1"/>
</dbReference>
<accession>A0ABW3JUC5</accession>
<keyword evidence="5" id="KW-0902">Two-component regulatory system</keyword>
<evidence type="ECO:0000256" key="1">
    <source>
        <dbReference type="ARBA" id="ARBA00000085"/>
    </source>
</evidence>
<organism evidence="9 10">
    <name type="scientific">Tenacibaculum geojense</name>
    <dbReference type="NCBI Taxonomy" id="915352"/>
    <lineage>
        <taxon>Bacteria</taxon>
        <taxon>Pseudomonadati</taxon>
        <taxon>Bacteroidota</taxon>
        <taxon>Flavobacteriia</taxon>
        <taxon>Flavobacteriales</taxon>
        <taxon>Flavobacteriaceae</taxon>
        <taxon>Tenacibaculum</taxon>
    </lineage>
</organism>
<dbReference type="GO" id="GO:0005524">
    <property type="term" value="F:ATP binding"/>
    <property type="evidence" value="ECO:0007669"/>
    <property type="project" value="UniProtKB-KW"/>
</dbReference>
<dbReference type="PROSITE" id="PS50005">
    <property type="entry name" value="TPR"/>
    <property type="match status" value="1"/>
</dbReference>
<dbReference type="SUPFAM" id="SSF48452">
    <property type="entry name" value="TPR-like"/>
    <property type="match status" value="1"/>
</dbReference>
<evidence type="ECO:0000256" key="7">
    <source>
        <dbReference type="SAM" id="Phobius"/>
    </source>
</evidence>
<dbReference type="RefSeq" id="WP_386107185.1">
    <property type="nucleotide sequence ID" value="NZ_JBHTJR010000045.1"/>
</dbReference>
<feature type="signal peptide" evidence="8">
    <location>
        <begin position="1"/>
        <end position="25"/>
    </location>
</feature>
<keyword evidence="8" id="KW-0732">Signal</keyword>
<comment type="catalytic activity">
    <reaction evidence="1">
        <text>ATP + protein L-histidine = ADP + protein N-phospho-L-histidine.</text>
        <dbReference type="EC" id="2.7.13.3"/>
    </reaction>
</comment>
<keyword evidence="4" id="KW-0418">Kinase</keyword>
<dbReference type="InterPro" id="IPR019734">
    <property type="entry name" value="TPR_rpt"/>
</dbReference>
<evidence type="ECO:0000256" key="2">
    <source>
        <dbReference type="ARBA" id="ARBA00012438"/>
    </source>
</evidence>
<evidence type="ECO:0000256" key="5">
    <source>
        <dbReference type="ARBA" id="ARBA00023012"/>
    </source>
</evidence>
<keyword evidence="10" id="KW-1185">Reference proteome</keyword>
<evidence type="ECO:0000256" key="3">
    <source>
        <dbReference type="ARBA" id="ARBA00022679"/>
    </source>
</evidence>
<gene>
    <name evidence="9" type="ORF">ACFQ1U_08215</name>
</gene>
<reference evidence="10" key="1">
    <citation type="journal article" date="2019" name="Int. J. Syst. Evol. Microbiol.">
        <title>The Global Catalogue of Microorganisms (GCM) 10K type strain sequencing project: providing services to taxonomists for standard genome sequencing and annotation.</title>
        <authorList>
            <consortium name="The Broad Institute Genomics Platform"/>
            <consortium name="The Broad Institute Genome Sequencing Center for Infectious Disease"/>
            <person name="Wu L."/>
            <person name="Ma J."/>
        </authorList>
    </citation>
    <scope>NUCLEOTIDE SEQUENCE [LARGE SCALE GENOMIC DNA]</scope>
    <source>
        <strain evidence="10">CCUG 60527</strain>
    </source>
</reference>
<evidence type="ECO:0000256" key="8">
    <source>
        <dbReference type="SAM" id="SignalP"/>
    </source>
</evidence>
<dbReference type="Proteomes" id="UP001597062">
    <property type="component" value="Unassembled WGS sequence"/>
</dbReference>
<keyword evidence="9" id="KW-0547">Nucleotide-binding</keyword>
<dbReference type="InterPro" id="IPR050482">
    <property type="entry name" value="Sensor_HK_TwoCompSys"/>
</dbReference>
<keyword evidence="6" id="KW-0802">TPR repeat</keyword>
<dbReference type="Gene3D" id="1.25.40.10">
    <property type="entry name" value="Tetratricopeptide repeat domain"/>
    <property type="match status" value="2"/>
</dbReference>
<feature type="chain" id="PRO_5047305080" description="histidine kinase" evidence="8">
    <location>
        <begin position="26"/>
        <end position="558"/>
    </location>
</feature>
<sequence>MKKIKISFLFLVLVSGSLTPTFLHAQSANDSLLYYYNSFYQTEDKAKIISVYKYYEKHKDWSLKQNDTLTAIQSLRFLTIIQKKLGVFNDAESSAVHGLKLANNYSDTSAILKEAKSGLLIDLGIINRHFRNYENALMYYQKALKLTHKKTSKNIILNNIAYIYKEKKEYTKAYKFFDDVYKRSIESNDKKQIARSLSNLGHVKSKLTKTGGLNDLKKALEIRKNINHIPGIIASYLHLSEYYLDIKQNSKALKYAFKVLKIAKEKGNINYKLDALSLISQIQGNEYVLEYKNMIDSIAVAKQTNENKFAAMKYNFSEEKRKAEKVKRLLAEVKLKEEKQKRMKLIYLIIGLLILIVSIFSYYILKIRHKKEVIQQVYNTETRISKKVHDEVANDMFYIMSKLQNENINEKVIDELEEVYIKTRDISKENSRISTDGNFSEHLEDLFLSFNENHVQIITKNSKNINWEKYSDEFKTVIFRVIQELLVNMKKHSKASIVVINFNQTRNTLQIEYNDNGAGTTLKKLNGLYNAENRIKSIKGSIIFDSKPNAGFKVKITI</sequence>
<dbReference type="InterPro" id="IPR036890">
    <property type="entry name" value="HATPase_C_sf"/>
</dbReference>
<proteinExistence type="predicted"/>
<evidence type="ECO:0000313" key="9">
    <source>
        <dbReference type="EMBL" id="MFD0993186.1"/>
    </source>
</evidence>
<keyword evidence="7" id="KW-1133">Transmembrane helix</keyword>
<evidence type="ECO:0000256" key="6">
    <source>
        <dbReference type="PROSITE-ProRule" id="PRU00339"/>
    </source>
</evidence>
<dbReference type="SMART" id="SM00028">
    <property type="entry name" value="TPR"/>
    <property type="match status" value="4"/>
</dbReference>
<feature type="transmembrane region" description="Helical" evidence="7">
    <location>
        <begin position="345"/>
        <end position="365"/>
    </location>
</feature>
<dbReference type="EMBL" id="JBHTJR010000045">
    <property type="protein sequence ID" value="MFD0993186.1"/>
    <property type="molecule type" value="Genomic_DNA"/>
</dbReference>
<keyword evidence="3" id="KW-0808">Transferase</keyword>
<evidence type="ECO:0000313" key="10">
    <source>
        <dbReference type="Proteomes" id="UP001597062"/>
    </source>
</evidence>
<protein>
    <recommendedName>
        <fullName evidence="2">histidine kinase</fullName>
        <ecNumber evidence="2">2.7.13.3</ecNumber>
    </recommendedName>
</protein>
<dbReference type="PANTHER" id="PTHR24421">
    <property type="entry name" value="NITRATE/NITRITE SENSOR PROTEIN NARX-RELATED"/>
    <property type="match status" value="1"/>
</dbReference>
<evidence type="ECO:0000256" key="4">
    <source>
        <dbReference type="ARBA" id="ARBA00022777"/>
    </source>
</evidence>
<dbReference type="SUPFAM" id="SSF55874">
    <property type="entry name" value="ATPase domain of HSP90 chaperone/DNA topoisomerase II/histidine kinase"/>
    <property type="match status" value="1"/>
</dbReference>
<keyword evidence="7" id="KW-0812">Transmembrane</keyword>
<feature type="repeat" description="TPR" evidence="6">
    <location>
        <begin position="117"/>
        <end position="150"/>
    </location>
</feature>